<dbReference type="GO" id="GO:0008237">
    <property type="term" value="F:metallopeptidase activity"/>
    <property type="evidence" value="ECO:0007669"/>
    <property type="project" value="UniProtKB-KW"/>
</dbReference>
<dbReference type="Pfam" id="PF02517">
    <property type="entry name" value="Rce1-like"/>
    <property type="match status" value="1"/>
</dbReference>
<feature type="transmembrane region" description="Helical" evidence="1">
    <location>
        <begin position="118"/>
        <end position="136"/>
    </location>
</feature>
<protein>
    <submittedName>
        <fullName evidence="3">CPBP family intramembrane metalloprotease</fullName>
    </submittedName>
</protein>
<accession>A0ABS8ZT60</accession>
<reference evidence="3 4" key="1">
    <citation type="submission" date="2021-12" db="EMBL/GenBank/DDBJ databases">
        <title>Genome sequence of Kibdelosporangium philippinense ATCC 49844.</title>
        <authorList>
            <person name="Fedorov E.A."/>
            <person name="Omeragic M."/>
            <person name="Shalygina K.F."/>
            <person name="Maclea K.S."/>
        </authorList>
    </citation>
    <scope>NUCLEOTIDE SEQUENCE [LARGE SCALE GENOMIC DNA]</scope>
    <source>
        <strain evidence="3 4">ATCC 49844</strain>
    </source>
</reference>
<keyword evidence="3" id="KW-0482">Metalloprotease</keyword>
<evidence type="ECO:0000313" key="4">
    <source>
        <dbReference type="Proteomes" id="UP001521150"/>
    </source>
</evidence>
<gene>
    <name evidence="3" type="ORF">LWC34_49455</name>
</gene>
<feature type="transmembrane region" description="Helical" evidence="1">
    <location>
        <begin position="148"/>
        <end position="169"/>
    </location>
</feature>
<organism evidence="3 4">
    <name type="scientific">Kibdelosporangium philippinense</name>
    <dbReference type="NCBI Taxonomy" id="211113"/>
    <lineage>
        <taxon>Bacteria</taxon>
        <taxon>Bacillati</taxon>
        <taxon>Actinomycetota</taxon>
        <taxon>Actinomycetes</taxon>
        <taxon>Pseudonocardiales</taxon>
        <taxon>Pseudonocardiaceae</taxon>
        <taxon>Kibdelosporangium</taxon>
    </lineage>
</organism>
<proteinExistence type="predicted"/>
<keyword evidence="1" id="KW-0472">Membrane</keyword>
<evidence type="ECO:0000259" key="2">
    <source>
        <dbReference type="Pfam" id="PF02517"/>
    </source>
</evidence>
<evidence type="ECO:0000256" key="1">
    <source>
        <dbReference type="SAM" id="Phobius"/>
    </source>
</evidence>
<evidence type="ECO:0000313" key="3">
    <source>
        <dbReference type="EMBL" id="MCE7010779.1"/>
    </source>
</evidence>
<name>A0ABS8ZT60_9PSEU</name>
<feature type="domain" description="CAAX prenyl protease 2/Lysostaphin resistance protein A-like" evidence="2">
    <location>
        <begin position="119"/>
        <end position="209"/>
    </location>
</feature>
<keyword evidence="4" id="KW-1185">Reference proteome</keyword>
<dbReference type="EMBL" id="JAJVCN010000004">
    <property type="protein sequence ID" value="MCE7010779.1"/>
    <property type="molecule type" value="Genomic_DNA"/>
</dbReference>
<keyword evidence="3" id="KW-0645">Protease</keyword>
<dbReference type="InterPro" id="IPR003675">
    <property type="entry name" value="Rce1/LyrA-like_dom"/>
</dbReference>
<feature type="transmembrane region" description="Helical" evidence="1">
    <location>
        <begin position="49"/>
        <end position="65"/>
    </location>
</feature>
<feature type="transmembrane region" description="Helical" evidence="1">
    <location>
        <begin position="22"/>
        <end position="43"/>
    </location>
</feature>
<comment type="caution">
    <text evidence="3">The sequence shown here is derived from an EMBL/GenBank/DDBJ whole genome shotgun (WGS) entry which is preliminary data.</text>
</comment>
<keyword evidence="1" id="KW-1133">Transmembrane helix</keyword>
<feature type="transmembrane region" description="Helical" evidence="1">
    <location>
        <begin position="175"/>
        <end position="194"/>
    </location>
</feature>
<sequence>MAVRTVAQGTILGAEITSRRKVYLLAEFAVLFFGTIAAFAVFAQGVSPIPFLLALGVGSVAYLIRQKSFDRKDFLRPEAVRGQLRPMLGLWAVAAVVAVAAVAILLPDDLFSLPASNPWLWLAIAVGYPLLSVYPQELIFRAFMFHRYAPVFGSGTGMIVASAAAFGFAHIIFGNWFAVVATTVGGLLFASRYARSRSLLAVSIEHGLYGVLIFTVGLGQFVYHGANS</sequence>
<dbReference type="RefSeq" id="WP_233732975.1">
    <property type="nucleotide sequence ID" value="NZ_JAJVCN010000004.1"/>
</dbReference>
<keyword evidence="1" id="KW-0812">Transmembrane</keyword>
<feature type="transmembrane region" description="Helical" evidence="1">
    <location>
        <begin position="206"/>
        <end position="226"/>
    </location>
</feature>
<feature type="transmembrane region" description="Helical" evidence="1">
    <location>
        <begin position="86"/>
        <end position="106"/>
    </location>
</feature>
<keyword evidence="3" id="KW-0378">Hydrolase</keyword>
<dbReference type="Proteomes" id="UP001521150">
    <property type="component" value="Unassembled WGS sequence"/>
</dbReference>